<evidence type="ECO:0000256" key="15">
    <source>
        <dbReference type="ARBA" id="ARBA00033364"/>
    </source>
</evidence>
<evidence type="ECO:0000256" key="13">
    <source>
        <dbReference type="ARBA" id="ARBA00023136"/>
    </source>
</evidence>
<keyword evidence="10" id="KW-0249">Electron transport</keyword>
<protein>
    <recommendedName>
        <fullName evidence="5">NADH dehydrogenase [ubiquinone] 1 beta subcomplex subunit 1</fullName>
    </recommendedName>
    <alternativeName>
        <fullName evidence="15">Complex I-MNLL</fullName>
    </alternativeName>
    <alternativeName>
        <fullName evidence="14">NADH-ubiquinone oxidoreductase MNLL subunit</fullName>
    </alternativeName>
</protein>
<evidence type="ECO:0000256" key="11">
    <source>
        <dbReference type="ARBA" id="ARBA00022989"/>
    </source>
</evidence>
<comment type="function">
    <text evidence="1">Accessory subunit of the mitochondrial membrane respiratory chain NADH dehydrogenase (Complex I) that is believed not to be involved in catalysis. Complex I functions in the transfer of electrons from NADH to the respiratory chain. The immediate electron acceptor for the enzyme is believed to be ubiquinone.</text>
</comment>
<keyword evidence="9" id="KW-0999">Mitochondrion inner membrane</keyword>
<reference evidence="16 17" key="1">
    <citation type="journal article" date="2024" name="Proc. Natl. Acad. Sci. U.S.A.">
        <title>The genetic regulatory architecture and epigenomic basis for age-related changes in rattlesnake venom.</title>
        <authorList>
            <person name="Hogan M.P."/>
            <person name="Holding M.L."/>
            <person name="Nystrom G.S."/>
            <person name="Colston T.J."/>
            <person name="Bartlett D.A."/>
            <person name="Mason A.J."/>
            <person name="Ellsworth S.A."/>
            <person name="Rautsaw R.M."/>
            <person name="Lawrence K.C."/>
            <person name="Strickland J.L."/>
            <person name="He B."/>
            <person name="Fraser P."/>
            <person name="Margres M.J."/>
            <person name="Gilbert D.M."/>
            <person name="Gibbs H.L."/>
            <person name="Parkinson C.L."/>
            <person name="Rokyta D.R."/>
        </authorList>
    </citation>
    <scope>NUCLEOTIDE SEQUENCE [LARGE SCALE GENOMIC DNA]</scope>
    <source>
        <strain evidence="16">DRR0105</strain>
    </source>
</reference>
<evidence type="ECO:0000256" key="12">
    <source>
        <dbReference type="ARBA" id="ARBA00023128"/>
    </source>
</evidence>
<gene>
    <name evidence="16" type="ORF">NXF25_000662</name>
</gene>
<dbReference type="AlphaFoldDB" id="A0AAW1C698"/>
<keyword evidence="11" id="KW-1133">Transmembrane helix</keyword>
<keyword evidence="6" id="KW-0813">Transport</keyword>
<organism evidence="16 17">
    <name type="scientific">Crotalus adamanteus</name>
    <name type="common">Eastern diamondback rattlesnake</name>
    <dbReference type="NCBI Taxonomy" id="8729"/>
    <lineage>
        <taxon>Eukaryota</taxon>
        <taxon>Metazoa</taxon>
        <taxon>Chordata</taxon>
        <taxon>Craniata</taxon>
        <taxon>Vertebrata</taxon>
        <taxon>Euteleostomi</taxon>
        <taxon>Lepidosauria</taxon>
        <taxon>Squamata</taxon>
        <taxon>Bifurcata</taxon>
        <taxon>Unidentata</taxon>
        <taxon>Episquamata</taxon>
        <taxon>Toxicofera</taxon>
        <taxon>Serpentes</taxon>
        <taxon>Colubroidea</taxon>
        <taxon>Viperidae</taxon>
        <taxon>Crotalinae</taxon>
        <taxon>Crotalus</taxon>
    </lineage>
</organism>
<evidence type="ECO:0000256" key="8">
    <source>
        <dbReference type="ARBA" id="ARBA00022692"/>
    </source>
</evidence>
<proteinExistence type="inferred from homology"/>
<evidence type="ECO:0000256" key="7">
    <source>
        <dbReference type="ARBA" id="ARBA00022660"/>
    </source>
</evidence>
<keyword evidence="13" id="KW-0472">Membrane</keyword>
<dbReference type="Pfam" id="PF08040">
    <property type="entry name" value="NADH_oxidored"/>
    <property type="match status" value="1"/>
</dbReference>
<accession>A0AAW1C698</accession>
<name>A0AAW1C698_CROAD</name>
<comment type="caution">
    <text evidence="16">The sequence shown here is derived from an EMBL/GenBank/DDBJ whole genome shotgun (WGS) entry which is preliminary data.</text>
</comment>
<evidence type="ECO:0000256" key="14">
    <source>
        <dbReference type="ARBA" id="ARBA00030377"/>
    </source>
</evidence>
<dbReference type="InterPro" id="IPR012575">
    <property type="entry name" value="NDUB1"/>
</dbReference>
<evidence type="ECO:0000256" key="4">
    <source>
        <dbReference type="ARBA" id="ARBA00011533"/>
    </source>
</evidence>
<evidence type="ECO:0000256" key="2">
    <source>
        <dbReference type="ARBA" id="ARBA00004298"/>
    </source>
</evidence>
<dbReference type="EMBL" id="JAOTOJ010000001">
    <property type="protein sequence ID" value="KAK9409487.1"/>
    <property type="molecule type" value="Genomic_DNA"/>
</dbReference>
<keyword evidence="7" id="KW-0679">Respiratory chain</keyword>
<comment type="subcellular location">
    <subcellularLocation>
        <location evidence="2">Mitochondrion inner membrane</location>
        <topology evidence="2">Single-pass membrane protein</topology>
        <orientation evidence="2">Matrix side</orientation>
    </subcellularLocation>
</comment>
<evidence type="ECO:0000256" key="3">
    <source>
        <dbReference type="ARBA" id="ARBA00007393"/>
    </source>
</evidence>
<evidence type="ECO:0000256" key="6">
    <source>
        <dbReference type="ARBA" id="ARBA00022448"/>
    </source>
</evidence>
<evidence type="ECO:0000256" key="9">
    <source>
        <dbReference type="ARBA" id="ARBA00022792"/>
    </source>
</evidence>
<dbReference type="Proteomes" id="UP001474421">
    <property type="component" value="Unassembled WGS sequence"/>
</dbReference>
<dbReference type="GO" id="GO:0005743">
    <property type="term" value="C:mitochondrial inner membrane"/>
    <property type="evidence" value="ECO:0007669"/>
    <property type="project" value="UniProtKB-SubCell"/>
</dbReference>
<sequence>MNKPQIYQARNSRCLKLQRSLSFTSSSSAVVPASVIFYRKKSGESSAVFIEVVRTVTTMNVIHLVRDHWPLALCPLGFLVGWYFDKKNDEKMAIFRNKSKLYQRELKPGEDAIWK</sequence>
<comment type="similarity">
    <text evidence="3">Belongs to the complex I NDUFB1 subunit family.</text>
</comment>
<keyword evidence="8" id="KW-0812">Transmembrane</keyword>
<comment type="subunit">
    <text evidence="4">Complex I is composed of 45 different subunits.</text>
</comment>
<keyword evidence="17" id="KW-1185">Reference proteome</keyword>
<dbReference type="PANTHER" id="PTHR15222">
    <property type="entry name" value="NADH DEHYDROGENASE [UBIQUINONE] 1 BETA SUBCOMPLEX SUBUNIT 1"/>
    <property type="match status" value="1"/>
</dbReference>
<evidence type="ECO:0000256" key="10">
    <source>
        <dbReference type="ARBA" id="ARBA00022982"/>
    </source>
</evidence>
<keyword evidence="12" id="KW-0496">Mitochondrion</keyword>
<evidence type="ECO:0000256" key="5">
    <source>
        <dbReference type="ARBA" id="ARBA00018678"/>
    </source>
</evidence>
<dbReference type="PANTHER" id="PTHR15222:SF2">
    <property type="entry name" value="NADH DEHYDROGENASE [UBIQUINONE] 1 BETA SUBCOMPLEX SUBUNIT 1"/>
    <property type="match status" value="1"/>
</dbReference>
<evidence type="ECO:0000313" key="17">
    <source>
        <dbReference type="Proteomes" id="UP001474421"/>
    </source>
</evidence>
<evidence type="ECO:0000313" key="16">
    <source>
        <dbReference type="EMBL" id="KAK9409487.1"/>
    </source>
</evidence>
<evidence type="ECO:0000256" key="1">
    <source>
        <dbReference type="ARBA" id="ARBA00003335"/>
    </source>
</evidence>